<dbReference type="PANTHER" id="PTHR31683:SF18">
    <property type="entry name" value="PECTATE LYASE 21-RELATED"/>
    <property type="match status" value="1"/>
</dbReference>
<dbReference type="Pfam" id="PF00544">
    <property type="entry name" value="Pectate_lyase_4"/>
    <property type="match status" value="2"/>
</dbReference>
<sequence>MRRAVTLGIALALPLALTAQGSALARPHHHHSGVSHKAERVAREVLGPNDGWAALGTGTTGGSAADDEHVHVVENYAELRAALDGGRNNDTPKIIFLKGRIDANTDAQGNRLTCDDYADPEYDLDAYLAAYDPEVWGWDEEPSGPLEEARERSYRNQRDQIVFEVGSNTTLIGLGDDAALVGAQMMVESVDNVIIRNISFETAQDCFPQWDPTDGSAGNWNSEFDGVSVRRSTHVWIDHNEFSDGDVLDSELPEYLGREFQVHDGLLDITHGSDLVTVSYNVLRDHDKTMLIGSTDSPTHDVGKLRVTLHHNRWENVLQRAPRVRYGQVHIYNNHYVIPATQEGEKTYQYSWGVGVESQIHAENNYFDIAPGTDRSQVVAHWKGVQMYESGSYANGRSRRHRISFLEQYNAVHTPLIENRATWEPELHNRIHPTQAVPAKVRKAGVGRVL</sequence>
<evidence type="ECO:0000256" key="1">
    <source>
        <dbReference type="RuleBase" id="RU361173"/>
    </source>
</evidence>
<dbReference type="GO" id="GO:0000272">
    <property type="term" value="P:polysaccharide catabolic process"/>
    <property type="evidence" value="ECO:0007669"/>
    <property type="project" value="UniProtKB-KW"/>
</dbReference>
<reference evidence="2" key="1">
    <citation type="submission" date="2020-10" db="EMBL/GenBank/DDBJ databases">
        <title>De novo genome project of the cellulose decomposer Thermobifida halotolerans type strain.</title>
        <authorList>
            <person name="Nagy I."/>
            <person name="Horvath B."/>
            <person name="Kukolya J."/>
            <person name="Nagy I."/>
            <person name="Orsini M."/>
        </authorList>
    </citation>
    <scope>NUCLEOTIDE SEQUENCE</scope>
    <source>
        <strain evidence="2">DSM 44931</strain>
    </source>
</reference>
<evidence type="ECO:0000313" key="3">
    <source>
        <dbReference type="Proteomes" id="UP000265719"/>
    </source>
</evidence>
<proteinExistence type="inferred from homology"/>
<keyword evidence="1 2" id="KW-0456">Lyase</keyword>
<dbReference type="Proteomes" id="UP000265719">
    <property type="component" value="Chromosome"/>
</dbReference>
<dbReference type="KEGG" id="thao:NI17_021115"/>
<dbReference type="SMART" id="SM00656">
    <property type="entry name" value="Amb_all"/>
    <property type="match status" value="1"/>
</dbReference>
<dbReference type="SUPFAM" id="SSF51126">
    <property type="entry name" value="Pectin lyase-like"/>
    <property type="match status" value="1"/>
</dbReference>
<organism evidence="2 3">
    <name type="scientific">Thermobifida halotolerans</name>
    <dbReference type="NCBI Taxonomy" id="483545"/>
    <lineage>
        <taxon>Bacteria</taxon>
        <taxon>Bacillati</taxon>
        <taxon>Actinomycetota</taxon>
        <taxon>Actinomycetes</taxon>
        <taxon>Streptosporangiales</taxon>
        <taxon>Nocardiopsidaceae</taxon>
        <taxon>Thermobifida</taxon>
    </lineage>
</organism>
<dbReference type="GO" id="GO:0030570">
    <property type="term" value="F:pectate lyase activity"/>
    <property type="evidence" value="ECO:0007669"/>
    <property type="project" value="InterPro"/>
</dbReference>
<dbReference type="Gene3D" id="2.160.20.10">
    <property type="entry name" value="Single-stranded right-handed beta-helix, Pectin lyase-like"/>
    <property type="match status" value="1"/>
</dbReference>
<gene>
    <name evidence="2" type="ORF">NI17_021115</name>
</gene>
<dbReference type="InterPro" id="IPR045032">
    <property type="entry name" value="PEL"/>
</dbReference>
<dbReference type="InterPro" id="IPR011050">
    <property type="entry name" value="Pectin_lyase_fold/virulence"/>
</dbReference>
<dbReference type="AlphaFoldDB" id="A0A399G0U2"/>
<accession>A0A399G0U2</accession>
<keyword evidence="1" id="KW-0624">Polysaccharide degradation</keyword>
<dbReference type="InterPro" id="IPR002022">
    <property type="entry name" value="Pec_lyase"/>
</dbReference>
<comment type="subcellular location">
    <subcellularLocation>
        <location evidence="1">Secreted</location>
    </subcellularLocation>
</comment>
<name>A0A399G0U2_9ACTN</name>
<dbReference type="RefSeq" id="WP_068689934.1">
    <property type="nucleotide sequence ID" value="NZ_CP063196.1"/>
</dbReference>
<keyword evidence="3" id="KW-1185">Reference proteome</keyword>
<evidence type="ECO:0000313" key="2">
    <source>
        <dbReference type="EMBL" id="UOE19218.1"/>
    </source>
</evidence>
<dbReference type="OrthoDB" id="9804661at2"/>
<keyword evidence="1" id="KW-0119">Carbohydrate metabolism</keyword>
<dbReference type="GO" id="GO:0005576">
    <property type="term" value="C:extracellular region"/>
    <property type="evidence" value="ECO:0007669"/>
    <property type="project" value="UniProtKB-SubCell"/>
</dbReference>
<dbReference type="PANTHER" id="PTHR31683">
    <property type="entry name" value="PECTATE LYASE 18-RELATED"/>
    <property type="match status" value="1"/>
</dbReference>
<dbReference type="InterPro" id="IPR012334">
    <property type="entry name" value="Pectin_lyas_fold"/>
</dbReference>
<protein>
    <submittedName>
        <fullName evidence="2">Pectate lyase</fullName>
    </submittedName>
</protein>
<dbReference type="EMBL" id="CP063196">
    <property type="protein sequence ID" value="UOE19218.1"/>
    <property type="molecule type" value="Genomic_DNA"/>
</dbReference>
<comment type="similarity">
    <text evidence="1">Belongs to the polysaccharide lyase 1 family.</text>
</comment>
<keyword evidence="1" id="KW-0964">Secreted</keyword>